<organism evidence="2 3">
    <name type="scientific">Platysternon megacephalum</name>
    <name type="common">big-headed turtle</name>
    <dbReference type="NCBI Taxonomy" id="55544"/>
    <lineage>
        <taxon>Eukaryota</taxon>
        <taxon>Metazoa</taxon>
        <taxon>Chordata</taxon>
        <taxon>Craniata</taxon>
        <taxon>Vertebrata</taxon>
        <taxon>Euteleostomi</taxon>
        <taxon>Archelosauria</taxon>
        <taxon>Testudinata</taxon>
        <taxon>Testudines</taxon>
        <taxon>Cryptodira</taxon>
        <taxon>Durocryptodira</taxon>
        <taxon>Testudinoidea</taxon>
        <taxon>Platysternidae</taxon>
        <taxon>Platysternon</taxon>
    </lineage>
</organism>
<dbReference type="Proteomes" id="UP000297703">
    <property type="component" value="Unassembled WGS sequence"/>
</dbReference>
<dbReference type="GO" id="GO:0008483">
    <property type="term" value="F:transaminase activity"/>
    <property type="evidence" value="ECO:0007669"/>
    <property type="project" value="UniProtKB-KW"/>
</dbReference>
<dbReference type="Gene3D" id="3.80.10.10">
    <property type="entry name" value="Ribonuclease Inhibitor"/>
    <property type="match status" value="1"/>
</dbReference>
<evidence type="ECO:0000313" key="3">
    <source>
        <dbReference type="Proteomes" id="UP000297703"/>
    </source>
</evidence>
<keyword evidence="2" id="KW-0808">Transferase</keyword>
<keyword evidence="3" id="KW-1185">Reference proteome</keyword>
<evidence type="ECO:0000256" key="1">
    <source>
        <dbReference type="SAM" id="Phobius"/>
    </source>
</evidence>
<name>A0A4D9DKC1_9SAUR</name>
<dbReference type="EMBL" id="QXTE01008768">
    <property type="protein sequence ID" value="TFJ95343.1"/>
    <property type="molecule type" value="Genomic_DNA"/>
</dbReference>
<dbReference type="STRING" id="55544.A0A4D9DKC1"/>
<evidence type="ECO:0000313" key="2">
    <source>
        <dbReference type="EMBL" id="TFJ95343.1"/>
    </source>
</evidence>
<dbReference type="InterPro" id="IPR032675">
    <property type="entry name" value="LRR_dom_sf"/>
</dbReference>
<keyword evidence="1" id="KW-0812">Transmembrane</keyword>
<comment type="caution">
    <text evidence="2">The sequence shown here is derived from an EMBL/GenBank/DDBJ whole genome shotgun (WGS) entry which is preliminary data.</text>
</comment>
<keyword evidence="2" id="KW-0032">Aminotransferase</keyword>
<dbReference type="SUPFAM" id="SSF52047">
    <property type="entry name" value="RNI-like"/>
    <property type="match status" value="1"/>
</dbReference>
<gene>
    <name evidence="2" type="ORF">DR999_PMT23134</name>
</gene>
<accession>A0A4D9DKC1</accession>
<proteinExistence type="predicted"/>
<dbReference type="AlphaFoldDB" id="A0A4D9DKC1"/>
<dbReference type="OrthoDB" id="3134645at2759"/>
<sequence length="84" mass="8853">MAAFGQGSSLAALRSLNLTGTKVTVSTVSALIISCPALSYLNLSSCRYLPRGMKKVYRGQDDIRQCLSKLLASADEPAAAQDTS</sequence>
<protein>
    <submittedName>
        <fullName evidence="2">Phosphoserine aminotransferase</fullName>
    </submittedName>
</protein>
<keyword evidence="1" id="KW-1133">Transmembrane helix</keyword>
<feature type="transmembrane region" description="Helical" evidence="1">
    <location>
        <begin position="23"/>
        <end position="43"/>
    </location>
</feature>
<reference evidence="2 3" key="1">
    <citation type="submission" date="2019-04" db="EMBL/GenBank/DDBJ databases">
        <title>Draft genome of the big-headed turtle Platysternon megacephalum.</title>
        <authorList>
            <person name="Gong S."/>
        </authorList>
    </citation>
    <scope>NUCLEOTIDE SEQUENCE [LARGE SCALE GENOMIC DNA]</scope>
    <source>
        <strain evidence="2">DO16091913</strain>
        <tissue evidence="2">Muscle</tissue>
    </source>
</reference>
<reference evidence="2 3" key="2">
    <citation type="submission" date="2019-04" db="EMBL/GenBank/DDBJ databases">
        <title>The genome sequence of big-headed turtle.</title>
        <authorList>
            <person name="Gong S."/>
        </authorList>
    </citation>
    <scope>NUCLEOTIDE SEQUENCE [LARGE SCALE GENOMIC DNA]</scope>
    <source>
        <strain evidence="2">DO16091913</strain>
        <tissue evidence="2">Muscle</tissue>
    </source>
</reference>
<keyword evidence="1" id="KW-0472">Membrane</keyword>